<dbReference type="PROSITE" id="PS51257">
    <property type="entry name" value="PROKAR_LIPOPROTEIN"/>
    <property type="match status" value="1"/>
</dbReference>
<name>A0A653EAM4_9PSED</name>
<sequence length="355" mass="39458">MIARSLVLLLLFTLSACQPGDDGLALQADYLKRLNGALDGAGVEPFDSKRLAQYRLPARRLRVSEISDIRISLLDLLIDVRRCPDLQLLISERNSILGKQMQPSSRLGYEGDLLRAIDACRAYLQTQPDQSLNQTLATLQAQKRYQLLQVYWNALNASPEFEHSLRFSQQALPVSATRENPAVQALAQLAQVGSQLPQQLPPATAQLDPLFFTLQADQQAPQLITSLLSLTDTLEQASALLEQRLRKRPLCPIGKPTQRARVMQNIFVKYYAGSLQPYLATVSQQGTQWSETLLQLASVEQIPPALDTYLQQLAGTEDSLWQGFQAANNRHVKAWQALLKSCAMAPGQSGWTDQP</sequence>
<protein>
    <recommendedName>
        <fullName evidence="2">DUF3080 domain-containing protein</fullName>
    </recommendedName>
</protein>
<reference evidence="1" key="1">
    <citation type="submission" date="2019-02" db="EMBL/GenBank/DDBJ databases">
        <authorList>
            <consortium name="Genoscope - CEA"/>
            <person name="William W."/>
        </authorList>
    </citation>
    <scope>NUCLEOTIDE SEQUENCE [LARGE SCALE GENOMIC DNA]</scope>
    <source>
        <strain evidence="1">YSy11</strain>
    </source>
</reference>
<dbReference type="EMBL" id="LR215729">
    <property type="protein sequence ID" value="VEV99160.1"/>
    <property type="molecule type" value="Genomic_DNA"/>
</dbReference>
<dbReference type="Pfam" id="PF11279">
    <property type="entry name" value="DUF3080"/>
    <property type="match status" value="1"/>
</dbReference>
<dbReference type="InterPro" id="IPR021431">
    <property type="entry name" value="DUF3080"/>
</dbReference>
<evidence type="ECO:0000313" key="1">
    <source>
        <dbReference type="EMBL" id="VEV99160.1"/>
    </source>
</evidence>
<gene>
    <name evidence="1" type="ORF">PMYSY11_4116</name>
</gene>
<accession>A0A653EAM4</accession>
<organism evidence="1">
    <name type="scientific">Pseudomonas marincola</name>
    <dbReference type="NCBI Taxonomy" id="437900"/>
    <lineage>
        <taxon>Bacteria</taxon>
        <taxon>Pseudomonadati</taxon>
        <taxon>Pseudomonadota</taxon>
        <taxon>Gammaproteobacteria</taxon>
        <taxon>Pseudomonadales</taxon>
        <taxon>Pseudomonadaceae</taxon>
        <taxon>Pseudomonas</taxon>
    </lineage>
</organism>
<dbReference type="RefSeq" id="WP_239655479.1">
    <property type="nucleotide sequence ID" value="NZ_LR215729.2"/>
</dbReference>
<evidence type="ECO:0008006" key="2">
    <source>
        <dbReference type="Google" id="ProtNLM"/>
    </source>
</evidence>
<proteinExistence type="predicted"/>
<dbReference type="AlphaFoldDB" id="A0A653EAM4"/>